<dbReference type="InterPro" id="IPR041711">
    <property type="entry name" value="Met-tRNA-FMT_N"/>
</dbReference>
<dbReference type="SUPFAM" id="SSF50486">
    <property type="entry name" value="FMT C-terminal domain-like"/>
    <property type="match status" value="1"/>
</dbReference>
<evidence type="ECO:0000259" key="6">
    <source>
        <dbReference type="Pfam" id="PF00551"/>
    </source>
</evidence>
<organism evidence="8 9">
    <name type="scientific">Gracilariopsis chorda</name>
    <dbReference type="NCBI Taxonomy" id="448386"/>
    <lineage>
        <taxon>Eukaryota</taxon>
        <taxon>Rhodophyta</taxon>
        <taxon>Florideophyceae</taxon>
        <taxon>Rhodymeniophycidae</taxon>
        <taxon>Gracilariales</taxon>
        <taxon>Gracilariaceae</taxon>
        <taxon>Gracilariopsis</taxon>
    </lineage>
</organism>
<comment type="caution">
    <text evidence="8">The sequence shown here is derived from an EMBL/GenBank/DDBJ whole genome shotgun (WGS) entry which is preliminary data.</text>
</comment>
<accession>A0A2V3IHY5</accession>
<dbReference type="InterPro" id="IPR005794">
    <property type="entry name" value="Fmt"/>
</dbReference>
<keyword evidence="4 8" id="KW-0808">Transferase</keyword>
<dbReference type="STRING" id="448386.A0A2V3IHY5"/>
<dbReference type="PANTHER" id="PTHR11138">
    <property type="entry name" value="METHIONYL-TRNA FORMYLTRANSFERASE"/>
    <property type="match status" value="1"/>
</dbReference>
<evidence type="ECO:0000313" key="9">
    <source>
        <dbReference type="Proteomes" id="UP000247409"/>
    </source>
</evidence>
<dbReference type="NCBIfam" id="TIGR00460">
    <property type="entry name" value="fmt"/>
    <property type="match status" value="1"/>
</dbReference>
<dbReference type="HAMAP" id="MF_00182">
    <property type="entry name" value="Formyl_trans"/>
    <property type="match status" value="1"/>
</dbReference>
<evidence type="ECO:0000256" key="1">
    <source>
        <dbReference type="ARBA" id="ARBA00010699"/>
    </source>
</evidence>
<dbReference type="Pfam" id="PF02911">
    <property type="entry name" value="Formyl_trans_C"/>
    <property type="match status" value="1"/>
</dbReference>
<sequence length="369" mass="40390">MSVAFGLGYTSFSRSARRLSRYCRHSSRRLIVAARSAPKRVVFLGTPQIAANVLKKLYAASKQSKPEYELCAVVTQPPASQGRKRVLTKSPVHIVAEQLGISPILTPVRAGEQDFIDSMTHVHPDLCITTAYGKFLPQKFLDLPKFGTLNIHPSLLPHYRGAAPVPRALEAGVEKTGVTILYTVLKMDAGPIVAVKERELDGSEQTPELLEELVDVGADTLLNVLPSIWEGSAQMCEQDDSQASHAPKLSKDEARLSFTENAILNHNKVRALAGWPGTWADFSVGESDNAEAIRLKIGKTTVLRREGGICFDIHDVSHDAEKNALVITCGDGSRLGLLTVQPPGKRLMDAGSFWNGLRGRPLQRKRLPY</sequence>
<dbReference type="CDD" id="cd08704">
    <property type="entry name" value="Met_tRNA_FMT_C"/>
    <property type="match status" value="1"/>
</dbReference>
<dbReference type="InterPro" id="IPR002376">
    <property type="entry name" value="Formyl_transf_N"/>
</dbReference>
<dbReference type="InterPro" id="IPR005793">
    <property type="entry name" value="Formyl_trans_C"/>
</dbReference>
<dbReference type="CDD" id="cd08646">
    <property type="entry name" value="FMT_core_Met-tRNA-FMT_N"/>
    <property type="match status" value="1"/>
</dbReference>
<dbReference type="Proteomes" id="UP000247409">
    <property type="component" value="Unassembled WGS sequence"/>
</dbReference>
<dbReference type="SUPFAM" id="SSF53328">
    <property type="entry name" value="Formyltransferase"/>
    <property type="match status" value="1"/>
</dbReference>
<evidence type="ECO:0000259" key="7">
    <source>
        <dbReference type="Pfam" id="PF02911"/>
    </source>
</evidence>
<name>A0A2V3IHY5_9FLOR</name>
<evidence type="ECO:0000256" key="2">
    <source>
        <dbReference type="ARBA" id="ARBA00012261"/>
    </source>
</evidence>
<protein>
    <recommendedName>
        <fullName evidence="3">Methionyl-tRNA formyltransferase, mitochondrial</fullName>
        <ecNumber evidence="2">2.1.2.9</ecNumber>
    </recommendedName>
</protein>
<feature type="domain" description="Formyl transferase C-terminal" evidence="7">
    <location>
        <begin position="248"/>
        <end position="357"/>
    </location>
</feature>
<feature type="domain" description="Formyl transferase N-terminal" evidence="6">
    <location>
        <begin position="39"/>
        <end position="223"/>
    </location>
</feature>
<dbReference type="AlphaFoldDB" id="A0A2V3IHY5"/>
<keyword evidence="9" id="KW-1185">Reference proteome</keyword>
<evidence type="ECO:0000313" key="8">
    <source>
        <dbReference type="EMBL" id="PXF41648.1"/>
    </source>
</evidence>
<dbReference type="Pfam" id="PF00551">
    <property type="entry name" value="Formyl_trans_N"/>
    <property type="match status" value="1"/>
</dbReference>
<evidence type="ECO:0000256" key="5">
    <source>
        <dbReference type="ARBA" id="ARBA00022917"/>
    </source>
</evidence>
<dbReference type="GO" id="GO:0004479">
    <property type="term" value="F:methionyl-tRNA formyltransferase activity"/>
    <property type="evidence" value="ECO:0007669"/>
    <property type="project" value="UniProtKB-EC"/>
</dbReference>
<proteinExistence type="inferred from homology"/>
<dbReference type="OrthoDB" id="10268103at2759"/>
<dbReference type="PANTHER" id="PTHR11138:SF5">
    <property type="entry name" value="METHIONYL-TRNA FORMYLTRANSFERASE, MITOCHONDRIAL"/>
    <property type="match status" value="1"/>
</dbReference>
<dbReference type="InterPro" id="IPR011034">
    <property type="entry name" value="Formyl_transferase-like_C_sf"/>
</dbReference>
<keyword evidence="5" id="KW-0648">Protein biosynthesis</keyword>
<dbReference type="Gene3D" id="3.10.25.10">
    <property type="entry name" value="Formyl transferase, C-terminal domain"/>
    <property type="match status" value="1"/>
</dbReference>
<dbReference type="InterPro" id="IPR044135">
    <property type="entry name" value="Met-tRNA-FMT_C"/>
</dbReference>
<dbReference type="EMBL" id="NBIV01000205">
    <property type="protein sequence ID" value="PXF41648.1"/>
    <property type="molecule type" value="Genomic_DNA"/>
</dbReference>
<gene>
    <name evidence="8" type="ORF">BWQ96_08659</name>
</gene>
<reference evidence="8 9" key="1">
    <citation type="journal article" date="2018" name="Mol. Biol. Evol.">
        <title>Analysis of the draft genome of the red seaweed Gracilariopsis chorda provides insights into genome size evolution in Rhodophyta.</title>
        <authorList>
            <person name="Lee J."/>
            <person name="Yang E.C."/>
            <person name="Graf L."/>
            <person name="Yang J.H."/>
            <person name="Qiu H."/>
            <person name="Zel Zion U."/>
            <person name="Chan C.X."/>
            <person name="Stephens T.G."/>
            <person name="Weber A.P.M."/>
            <person name="Boo G.H."/>
            <person name="Boo S.M."/>
            <person name="Kim K.M."/>
            <person name="Shin Y."/>
            <person name="Jung M."/>
            <person name="Lee S.J."/>
            <person name="Yim H.S."/>
            <person name="Lee J.H."/>
            <person name="Bhattacharya D."/>
            <person name="Yoon H.S."/>
        </authorList>
    </citation>
    <scope>NUCLEOTIDE SEQUENCE [LARGE SCALE GENOMIC DNA]</scope>
    <source>
        <strain evidence="8 9">SKKU-2015</strain>
        <tissue evidence="8">Whole body</tissue>
    </source>
</reference>
<dbReference type="EC" id="2.1.2.9" evidence="2"/>
<dbReference type="Gene3D" id="3.40.50.170">
    <property type="entry name" value="Formyl transferase, N-terminal domain"/>
    <property type="match status" value="1"/>
</dbReference>
<evidence type="ECO:0000256" key="4">
    <source>
        <dbReference type="ARBA" id="ARBA00022679"/>
    </source>
</evidence>
<dbReference type="GO" id="GO:0005739">
    <property type="term" value="C:mitochondrion"/>
    <property type="evidence" value="ECO:0007669"/>
    <property type="project" value="TreeGrafter"/>
</dbReference>
<dbReference type="InterPro" id="IPR037022">
    <property type="entry name" value="Formyl_trans_C_sf"/>
</dbReference>
<comment type="similarity">
    <text evidence="1">Belongs to the Fmt family.</text>
</comment>
<dbReference type="InterPro" id="IPR036477">
    <property type="entry name" value="Formyl_transf_N_sf"/>
</dbReference>
<evidence type="ECO:0000256" key="3">
    <source>
        <dbReference type="ARBA" id="ARBA00014185"/>
    </source>
</evidence>